<evidence type="ECO:0000313" key="7">
    <source>
        <dbReference type="EMBL" id="TVM36529.1"/>
    </source>
</evidence>
<keyword evidence="3" id="KW-0479">Metal-binding</keyword>
<protein>
    <submittedName>
        <fullName evidence="7">Radical SAM protein</fullName>
    </submittedName>
</protein>
<dbReference type="GO" id="GO:0046872">
    <property type="term" value="F:metal ion binding"/>
    <property type="evidence" value="ECO:0007669"/>
    <property type="project" value="UniProtKB-KW"/>
</dbReference>
<accession>A0A6P1ZMG7</accession>
<dbReference type="InterPro" id="IPR013785">
    <property type="entry name" value="Aldolase_TIM"/>
</dbReference>
<dbReference type="Proteomes" id="UP000434052">
    <property type="component" value="Unassembled WGS sequence"/>
</dbReference>
<dbReference type="InterPro" id="IPR006638">
    <property type="entry name" value="Elp3/MiaA/NifB-like_rSAM"/>
</dbReference>
<dbReference type="InterPro" id="IPR007197">
    <property type="entry name" value="rSAM"/>
</dbReference>
<dbReference type="OrthoDB" id="5470216at2"/>
<reference evidence="7 8" key="1">
    <citation type="submission" date="2018-06" db="EMBL/GenBank/DDBJ databases">
        <title>Complete genome of Desulfovibrio marinus P48SEP.</title>
        <authorList>
            <person name="Crispim J.S."/>
            <person name="Vidigal P.M.P."/>
            <person name="Silva L.C.F."/>
            <person name="Araujo L.C."/>
            <person name="Laguardia C.N."/>
            <person name="Dias R.S."/>
            <person name="Sousa M.P."/>
            <person name="Paula S.O."/>
            <person name="Silva C."/>
        </authorList>
    </citation>
    <scope>NUCLEOTIDE SEQUENCE [LARGE SCALE GENOMIC DNA]</scope>
    <source>
        <strain evidence="7 8">P48SEP</strain>
    </source>
</reference>
<dbReference type="GO" id="GO:0051536">
    <property type="term" value="F:iron-sulfur cluster binding"/>
    <property type="evidence" value="ECO:0007669"/>
    <property type="project" value="UniProtKB-KW"/>
</dbReference>
<dbReference type="GO" id="GO:0003824">
    <property type="term" value="F:catalytic activity"/>
    <property type="evidence" value="ECO:0007669"/>
    <property type="project" value="InterPro"/>
</dbReference>
<sequence>MDHKGFIIRPPSEADSILLQVTLGCSHNKCAFCGAYQGKPFRVKDQNQIMADIDWAAAHLPRHRRLFLMDGDAMVLPMRRLEPILTAIRDRLPQVRRIASYASARSLATKTDTELTQLKALGLDIIYMGLESGDNVLLQRMNKGVSVAEQLAQASRAKAAGLKLNVTVLLGLAGPEGSTRHAEATGAALSTLDPEQAAALSLMLVPGTPLHDDWQAGRFTQCTAHELLAELRTLVAHTNLSRGLFLCNHGSNHLPFRARFPKEKDAVLQSIDAALAGETELKPEWQRRL</sequence>
<evidence type="ECO:0000256" key="3">
    <source>
        <dbReference type="ARBA" id="ARBA00022723"/>
    </source>
</evidence>
<dbReference type="Gene3D" id="3.20.20.70">
    <property type="entry name" value="Aldolase class I"/>
    <property type="match status" value="1"/>
</dbReference>
<evidence type="ECO:0000256" key="4">
    <source>
        <dbReference type="ARBA" id="ARBA00023004"/>
    </source>
</evidence>
<dbReference type="EMBL" id="QMIF01000001">
    <property type="protein sequence ID" value="TVM36529.1"/>
    <property type="molecule type" value="Genomic_DNA"/>
</dbReference>
<gene>
    <name evidence="7" type="ORF">DQK91_00975</name>
</gene>
<dbReference type="SUPFAM" id="SSF102114">
    <property type="entry name" value="Radical SAM enzymes"/>
    <property type="match status" value="1"/>
</dbReference>
<dbReference type="RefSeq" id="WP_144233565.1">
    <property type="nucleotide sequence ID" value="NZ_QMIF01000001.1"/>
</dbReference>
<keyword evidence="5" id="KW-0411">Iron-sulfur</keyword>
<dbReference type="AlphaFoldDB" id="A0A6P1ZMG7"/>
<dbReference type="SFLD" id="SFLDG01095">
    <property type="entry name" value="Uncharacterised_Radical_SAM_Su"/>
    <property type="match status" value="1"/>
</dbReference>
<keyword evidence="2" id="KW-0949">S-adenosyl-L-methionine</keyword>
<dbReference type="PANTHER" id="PTHR43409:SF4">
    <property type="entry name" value="RADICAL SAM SUPERFAMILY PROTEIN"/>
    <property type="match status" value="1"/>
</dbReference>
<dbReference type="SFLD" id="SFLDS00029">
    <property type="entry name" value="Radical_SAM"/>
    <property type="match status" value="1"/>
</dbReference>
<evidence type="ECO:0000313" key="8">
    <source>
        <dbReference type="Proteomes" id="UP000434052"/>
    </source>
</evidence>
<feature type="domain" description="Radical SAM core" evidence="6">
    <location>
        <begin position="9"/>
        <end position="244"/>
    </location>
</feature>
<evidence type="ECO:0000256" key="1">
    <source>
        <dbReference type="ARBA" id="ARBA00001966"/>
    </source>
</evidence>
<dbReference type="Pfam" id="PF04055">
    <property type="entry name" value="Radical_SAM"/>
    <property type="match status" value="1"/>
</dbReference>
<comment type="caution">
    <text evidence="7">The sequence shown here is derived from an EMBL/GenBank/DDBJ whole genome shotgun (WGS) entry which is preliminary data.</text>
</comment>
<name>A0A6P1ZMG7_9BACT</name>
<evidence type="ECO:0000259" key="6">
    <source>
        <dbReference type="PROSITE" id="PS51918"/>
    </source>
</evidence>
<evidence type="ECO:0000256" key="5">
    <source>
        <dbReference type="ARBA" id="ARBA00023014"/>
    </source>
</evidence>
<dbReference type="PROSITE" id="PS51918">
    <property type="entry name" value="RADICAL_SAM"/>
    <property type="match status" value="1"/>
</dbReference>
<comment type="cofactor">
    <cofactor evidence="1">
        <name>[4Fe-4S] cluster</name>
        <dbReference type="ChEBI" id="CHEBI:49883"/>
    </cofactor>
</comment>
<dbReference type="InterPro" id="IPR051198">
    <property type="entry name" value="BchE-like"/>
</dbReference>
<proteinExistence type="predicted"/>
<evidence type="ECO:0000256" key="2">
    <source>
        <dbReference type="ARBA" id="ARBA00022691"/>
    </source>
</evidence>
<dbReference type="InterPro" id="IPR058240">
    <property type="entry name" value="rSAM_sf"/>
</dbReference>
<dbReference type="PANTHER" id="PTHR43409">
    <property type="entry name" value="ANAEROBIC MAGNESIUM-PROTOPORPHYRIN IX MONOMETHYL ESTER CYCLASE-RELATED"/>
    <property type="match status" value="1"/>
</dbReference>
<keyword evidence="4" id="KW-0408">Iron</keyword>
<organism evidence="7 8">
    <name type="scientific">Oceanidesulfovibrio marinus</name>
    <dbReference type="NCBI Taxonomy" id="370038"/>
    <lineage>
        <taxon>Bacteria</taxon>
        <taxon>Pseudomonadati</taxon>
        <taxon>Thermodesulfobacteriota</taxon>
        <taxon>Desulfovibrionia</taxon>
        <taxon>Desulfovibrionales</taxon>
        <taxon>Desulfovibrionaceae</taxon>
        <taxon>Oceanidesulfovibrio</taxon>
    </lineage>
</organism>
<dbReference type="SFLD" id="SFLDG01082">
    <property type="entry name" value="B12-binding_domain_containing"/>
    <property type="match status" value="1"/>
</dbReference>
<dbReference type="SMART" id="SM00729">
    <property type="entry name" value="Elp3"/>
    <property type="match status" value="1"/>
</dbReference>
<dbReference type="CDD" id="cd01335">
    <property type="entry name" value="Radical_SAM"/>
    <property type="match status" value="1"/>
</dbReference>